<dbReference type="PATRIC" id="fig|1423726.3.peg.1580"/>
<dbReference type="AlphaFoldDB" id="A0A0R1GFW4"/>
<comment type="caution">
    <text evidence="2">The sequence shown here is derived from an EMBL/GenBank/DDBJ whole genome shotgun (WGS) entry which is preliminary data.</text>
</comment>
<evidence type="ECO:0000256" key="1">
    <source>
        <dbReference type="SAM" id="Phobius"/>
    </source>
</evidence>
<gene>
    <name evidence="2" type="ORF">FC07_GL001526</name>
</gene>
<feature type="transmembrane region" description="Helical" evidence="1">
    <location>
        <begin position="24"/>
        <end position="50"/>
    </location>
</feature>
<keyword evidence="1" id="KW-1133">Transmembrane helix</keyword>
<keyword evidence="3" id="KW-1185">Reference proteome</keyword>
<evidence type="ECO:0000313" key="2">
    <source>
        <dbReference type="EMBL" id="KRK32991.1"/>
    </source>
</evidence>
<keyword evidence="1" id="KW-0472">Membrane</keyword>
<evidence type="ECO:0000313" key="3">
    <source>
        <dbReference type="Proteomes" id="UP000051461"/>
    </source>
</evidence>
<protein>
    <submittedName>
        <fullName evidence="2">Uncharacterized protein</fullName>
    </submittedName>
</protein>
<accession>A0A0R1GFW4</accession>
<dbReference type="Proteomes" id="UP000051461">
    <property type="component" value="Unassembled WGS sequence"/>
</dbReference>
<name>A0A0R1GFW4_9LACO</name>
<organism evidence="2 3">
    <name type="scientific">Loigolactobacillus bifermentans DSM 20003</name>
    <dbReference type="NCBI Taxonomy" id="1423726"/>
    <lineage>
        <taxon>Bacteria</taxon>
        <taxon>Bacillati</taxon>
        <taxon>Bacillota</taxon>
        <taxon>Bacilli</taxon>
        <taxon>Lactobacillales</taxon>
        <taxon>Lactobacillaceae</taxon>
        <taxon>Loigolactobacillus</taxon>
    </lineage>
</organism>
<dbReference type="EMBL" id="AZDA01000128">
    <property type="protein sequence ID" value="KRK32991.1"/>
    <property type="molecule type" value="Genomic_DNA"/>
</dbReference>
<keyword evidence="1" id="KW-0812">Transmembrane</keyword>
<proteinExistence type="predicted"/>
<reference evidence="2 3" key="1">
    <citation type="journal article" date="2015" name="Genome Announc.">
        <title>Expanding the biotechnology potential of lactobacilli through comparative genomics of 213 strains and associated genera.</title>
        <authorList>
            <person name="Sun Z."/>
            <person name="Harris H.M."/>
            <person name="McCann A."/>
            <person name="Guo C."/>
            <person name="Argimon S."/>
            <person name="Zhang W."/>
            <person name="Yang X."/>
            <person name="Jeffery I.B."/>
            <person name="Cooney J.C."/>
            <person name="Kagawa T.F."/>
            <person name="Liu W."/>
            <person name="Song Y."/>
            <person name="Salvetti E."/>
            <person name="Wrobel A."/>
            <person name="Rasinkangas P."/>
            <person name="Parkhill J."/>
            <person name="Rea M.C."/>
            <person name="O'Sullivan O."/>
            <person name="Ritari J."/>
            <person name="Douillard F.P."/>
            <person name="Paul Ross R."/>
            <person name="Yang R."/>
            <person name="Briner A.E."/>
            <person name="Felis G.E."/>
            <person name="de Vos W.M."/>
            <person name="Barrangou R."/>
            <person name="Klaenhammer T.R."/>
            <person name="Caufield P.W."/>
            <person name="Cui Y."/>
            <person name="Zhang H."/>
            <person name="O'Toole P.W."/>
        </authorList>
    </citation>
    <scope>NUCLEOTIDE SEQUENCE [LARGE SCALE GENOMIC DNA]</scope>
    <source>
        <strain evidence="2 3">DSM 20003</strain>
    </source>
</reference>
<sequence>MGLASGVLWRLPVRLLTFYHELGFASLFGVGLLLGTFAILAACWVCLAIARGCCKTAGLDTTCRYSFSAVKMGLRRALLPSDLLNGGWWRGTGLDGHWVGVYPVCYQCVFSNITTVVVDQLKKPDHRL</sequence>